<comment type="caution">
    <text evidence="1">The sequence shown here is derived from an EMBL/GenBank/DDBJ whole genome shotgun (WGS) entry which is preliminary data.</text>
</comment>
<proteinExistence type="predicted"/>
<sequence>MAQGALAAISCCNSALAPGISTASLPYFLGSSASICLTSATAKDRLSQPARQQGGGQEKRNSRGTGIEDKTLTIVPAFGSLASARVAIYSWLTFQCCLLRGEQLQHVYLHSSRVSVGMTYTSAAVRSLQDDFGVYPNLITDPVVTTAQQGSGDSLGQGSESSRMPVPDDGGGRIDYGSIHIEQEAVECDAFRGRGVLHPCRPT</sequence>
<reference evidence="1" key="1">
    <citation type="submission" date="2022-10" db="EMBL/GenBank/DDBJ databases">
        <title>Genome Sequence of Xylaria curta.</title>
        <authorList>
            <person name="Buettner E."/>
        </authorList>
    </citation>
    <scope>NUCLEOTIDE SEQUENCE</scope>
    <source>
        <strain evidence="1">Babe10</strain>
    </source>
</reference>
<protein>
    <submittedName>
        <fullName evidence="1">Uncharacterized protein</fullName>
    </submittedName>
</protein>
<accession>A0ACC1MIC6</accession>
<evidence type="ECO:0000313" key="1">
    <source>
        <dbReference type="EMBL" id="KAJ2966777.1"/>
    </source>
</evidence>
<dbReference type="Proteomes" id="UP001143856">
    <property type="component" value="Unassembled WGS sequence"/>
</dbReference>
<name>A0ACC1MIC6_9PEZI</name>
<evidence type="ECO:0000313" key="2">
    <source>
        <dbReference type="Proteomes" id="UP001143856"/>
    </source>
</evidence>
<keyword evidence="2" id="KW-1185">Reference proteome</keyword>
<organism evidence="1 2">
    <name type="scientific">Xylaria curta</name>
    <dbReference type="NCBI Taxonomy" id="42375"/>
    <lineage>
        <taxon>Eukaryota</taxon>
        <taxon>Fungi</taxon>
        <taxon>Dikarya</taxon>
        <taxon>Ascomycota</taxon>
        <taxon>Pezizomycotina</taxon>
        <taxon>Sordariomycetes</taxon>
        <taxon>Xylariomycetidae</taxon>
        <taxon>Xylariales</taxon>
        <taxon>Xylariaceae</taxon>
        <taxon>Xylaria</taxon>
    </lineage>
</organism>
<gene>
    <name evidence="1" type="ORF">NUW58_g10587</name>
</gene>
<dbReference type="EMBL" id="JAPDGR010004958">
    <property type="protein sequence ID" value="KAJ2966777.1"/>
    <property type="molecule type" value="Genomic_DNA"/>
</dbReference>